<dbReference type="Proteomes" id="UP000237246">
    <property type="component" value="Unassembled WGS sequence"/>
</dbReference>
<feature type="non-terminal residue" evidence="4">
    <location>
        <position position="1"/>
    </location>
</feature>
<dbReference type="GO" id="GO:0010890">
    <property type="term" value="P:positive regulation of triglyceride storage"/>
    <property type="evidence" value="ECO:0007669"/>
    <property type="project" value="TreeGrafter"/>
</dbReference>
<dbReference type="EMBL" id="PPHD01055367">
    <property type="protein sequence ID" value="POI22731.1"/>
    <property type="molecule type" value="Genomic_DNA"/>
</dbReference>
<evidence type="ECO:0000256" key="2">
    <source>
        <dbReference type="ARBA" id="ARBA00006311"/>
    </source>
</evidence>
<keyword evidence="3" id="KW-0551">Lipid droplet</keyword>
<evidence type="ECO:0000256" key="1">
    <source>
        <dbReference type="ARBA" id="ARBA00004502"/>
    </source>
</evidence>
<dbReference type="AlphaFoldDB" id="A0A2P4SF52"/>
<dbReference type="PANTHER" id="PTHR14024">
    <property type="entry name" value="PERILIPIN"/>
    <property type="match status" value="1"/>
</dbReference>
<dbReference type="Gene3D" id="3.30.720.170">
    <property type="entry name" value="Perilipin, alpha-beta domain"/>
    <property type="match status" value="2"/>
</dbReference>
<dbReference type="GO" id="GO:0005811">
    <property type="term" value="C:lipid droplet"/>
    <property type="evidence" value="ECO:0007669"/>
    <property type="project" value="UniProtKB-SubCell"/>
</dbReference>
<dbReference type="InterPro" id="IPR004279">
    <property type="entry name" value="Perilipin"/>
</dbReference>
<dbReference type="Pfam" id="PF03036">
    <property type="entry name" value="Perilipin"/>
    <property type="match status" value="2"/>
</dbReference>
<dbReference type="SUPFAM" id="SSF109775">
    <property type="entry name" value="Mannose-6-phosphate receptor binding protein 1 (Tip47), C-terminal domain"/>
    <property type="match status" value="1"/>
</dbReference>
<keyword evidence="5" id="KW-1185">Reference proteome</keyword>
<evidence type="ECO:0000313" key="5">
    <source>
        <dbReference type="Proteomes" id="UP000237246"/>
    </source>
</evidence>
<comment type="subcellular location">
    <subcellularLocation>
        <location evidence="1">Lipid droplet</location>
    </subcellularLocation>
</comment>
<dbReference type="PIRSF" id="PIRSF036881">
    <property type="entry name" value="PAT"/>
    <property type="match status" value="1"/>
</dbReference>
<evidence type="ECO:0000313" key="4">
    <source>
        <dbReference type="EMBL" id="POI22731.1"/>
    </source>
</evidence>
<name>A0A2P4SF52_BAMTH</name>
<dbReference type="PANTHER" id="PTHR14024:SF11">
    <property type="entry name" value="PERILIPIN-3"/>
    <property type="match status" value="1"/>
</dbReference>
<reference evidence="4 5" key="1">
    <citation type="submission" date="2018-01" db="EMBL/GenBank/DDBJ databases">
        <title>Comparison of the Chinese Bamboo Partridge and Red Junglefowl genome sequences highlights the importance of demography in genome evolution.</title>
        <authorList>
            <person name="Tiley G.P."/>
            <person name="Kimball R.T."/>
            <person name="Braun E.L."/>
            <person name="Burleigh J.G."/>
        </authorList>
    </citation>
    <scope>NUCLEOTIDE SEQUENCE [LARGE SCALE GENOMIC DNA]</scope>
    <source>
        <strain evidence="4">RTK389</strain>
        <tissue evidence="4">Blood</tissue>
    </source>
</reference>
<comment type="similarity">
    <text evidence="2">Belongs to the perilipin family.</text>
</comment>
<proteinExistence type="inferred from homology"/>
<sequence length="451" mass="47472">SIGTRVANLPLVSSACGIVSSAYNSTKGSHPYVRSVCDAAEKGVRTLTAAAVSGAQPILTKLEPQISTANEYACKGLDKLEEKLPILQQPTEKLISDTKQLVTSTVTGARDVLTSTVAGAKDAVSSRVTGVMDMTKGAVQGSVELTKSAVSSGVTTVMGSAVGQMVASGVGSMLEKSEELVDHYLPMTDEELGKGLMAACGDGGDRAQVGQHWLYVEVSGGVGAQLMDSFPPAKLATAVEGFEPEQQKKQQSYFVRLGSLSAKLQHRALQHSLGKLQSARSSSQDVLGQLQRALDLVEHLKQGVDQKLQGGQEKLQQLWLEWSTKQPSGGKELVPPATVESGALALLQGLAQQLHSTCQPLVCSLQGLPAGIQDTAAQVRHNVEELRASLTSATSLQELTGGAVARARVHATKARELMDELVEHVAHSTPLSWLVGPFAPSMQQGQSVQGK</sequence>
<dbReference type="OrthoDB" id="376826at2759"/>
<evidence type="ECO:0000256" key="3">
    <source>
        <dbReference type="ARBA" id="ARBA00022677"/>
    </source>
</evidence>
<dbReference type="GO" id="GO:0005829">
    <property type="term" value="C:cytosol"/>
    <property type="evidence" value="ECO:0007669"/>
    <property type="project" value="TreeGrafter"/>
</dbReference>
<dbReference type="GO" id="GO:0019915">
    <property type="term" value="P:lipid storage"/>
    <property type="evidence" value="ECO:0007669"/>
    <property type="project" value="TreeGrafter"/>
</dbReference>
<evidence type="ECO:0008006" key="6">
    <source>
        <dbReference type="Google" id="ProtNLM"/>
    </source>
</evidence>
<comment type="caution">
    <text evidence="4">The sequence shown here is derived from an EMBL/GenBank/DDBJ whole genome shotgun (WGS) entry which is preliminary data.</text>
</comment>
<protein>
    <recommendedName>
        <fullName evidence="6">PLIN3 protein</fullName>
    </recommendedName>
</protein>
<dbReference type="Gene3D" id="1.20.120.340">
    <property type="entry name" value="Flagellar protein FliS"/>
    <property type="match status" value="1"/>
</dbReference>
<organism evidence="4 5">
    <name type="scientific">Bambusicola thoracicus</name>
    <name type="common">Chinese bamboo-partridge</name>
    <name type="synonym">Perdix thoracica</name>
    <dbReference type="NCBI Taxonomy" id="9083"/>
    <lineage>
        <taxon>Eukaryota</taxon>
        <taxon>Metazoa</taxon>
        <taxon>Chordata</taxon>
        <taxon>Craniata</taxon>
        <taxon>Vertebrata</taxon>
        <taxon>Euteleostomi</taxon>
        <taxon>Archelosauria</taxon>
        <taxon>Archosauria</taxon>
        <taxon>Dinosauria</taxon>
        <taxon>Saurischia</taxon>
        <taxon>Theropoda</taxon>
        <taxon>Coelurosauria</taxon>
        <taxon>Aves</taxon>
        <taxon>Neognathae</taxon>
        <taxon>Galloanserae</taxon>
        <taxon>Galliformes</taxon>
        <taxon>Phasianidae</taxon>
        <taxon>Perdicinae</taxon>
        <taxon>Bambusicola</taxon>
    </lineage>
</organism>
<gene>
    <name evidence="4" type="ORF">CIB84_013520</name>
</gene>
<accession>A0A2P4SF52</accession>